<dbReference type="EMBL" id="JAAQQR010000001">
    <property type="protein sequence ID" value="NID03267.1"/>
    <property type="molecule type" value="Genomic_DNA"/>
</dbReference>
<dbReference type="PANTHER" id="PTHR30160">
    <property type="entry name" value="TETRAACYLDISACCHARIDE 4'-KINASE-RELATED"/>
    <property type="match status" value="1"/>
</dbReference>
<proteinExistence type="predicted"/>
<dbReference type="PANTHER" id="PTHR30160:SF7">
    <property type="entry name" value="ADP-HEPTOSE--LPS HEPTOSYLTRANSFERASE 2"/>
    <property type="match status" value="1"/>
</dbReference>
<protein>
    <submittedName>
        <fullName evidence="3">Glycosyltransferase family 9 protein</fullName>
    </submittedName>
</protein>
<dbReference type="InterPro" id="IPR002201">
    <property type="entry name" value="Glyco_trans_9"/>
</dbReference>
<evidence type="ECO:0000313" key="4">
    <source>
        <dbReference type="Proteomes" id="UP001429601"/>
    </source>
</evidence>
<dbReference type="Gene3D" id="3.40.50.2000">
    <property type="entry name" value="Glycogen Phosphorylase B"/>
    <property type="match status" value="2"/>
</dbReference>
<dbReference type="SUPFAM" id="SSF53756">
    <property type="entry name" value="UDP-Glycosyltransferase/glycogen phosphorylase"/>
    <property type="match status" value="1"/>
</dbReference>
<sequence length="358" mass="39033">MIAPDPIVGHGIYRILVCRPNHRLGNTLLLTPLITELQARYKGAEIDIVSEGDIARDVFKGFFSVRQVFCLPRRGFKHPIAFLRMILRIRRTHYDLIVDPSVHSGFARALTRIFRGRYKLGFSDAPTKALTHAAPRTVAGRHMGKRPVNLVRWASGDDVSAFRNHPPLVIHLSEDERAEGLEALAALTTPGHGAPSTFRIGIFANATGAKRYSTEWWADFMATLSAAHPAASILEIIPAHGHSMLREAWPGYYSSDIRRMAAVLGGLDLFITADCGVMHLGVAAGAPTIGLFHVTATDVYTPYGGHNAGLDTGTCSGRDTARHVLGMMEISLSNRRATSDPVITDVRAPTARRSTGSE</sequence>
<dbReference type="Proteomes" id="UP001429601">
    <property type="component" value="Unassembled WGS sequence"/>
</dbReference>
<dbReference type="RefSeq" id="WP_167121871.1">
    <property type="nucleotide sequence ID" value="NZ_JAAQQR010000001.1"/>
</dbReference>
<gene>
    <name evidence="3" type="ORF">HBF26_00100</name>
</gene>
<reference evidence="3 4" key="1">
    <citation type="journal article" date="2011" name="Curr. Microbiol.">
        <title>Luteibacter jiangsuensis sp. nov.: a methamidophos-degrading bacterium isolated from a methamidophos-manufacturing factory.</title>
        <authorList>
            <person name="Wang L."/>
            <person name="Wang G.L."/>
            <person name="Li S.P."/>
            <person name="Jiang J.D."/>
        </authorList>
    </citation>
    <scope>NUCLEOTIDE SEQUENCE [LARGE SCALE GENOMIC DNA]</scope>
    <source>
        <strain evidence="3 4">CGMCC 1.10133</strain>
    </source>
</reference>
<keyword evidence="1" id="KW-0328">Glycosyltransferase</keyword>
<evidence type="ECO:0000256" key="2">
    <source>
        <dbReference type="ARBA" id="ARBA00022679"/>
    </source>
</evidence>
<evidence type="ECO:0000256" key="1">
    <source>
        <dbReference type="ARBA" id="ARBA00022676"/>
    </source>
</evidence>
<dbReference type="CDD" id="cd03789">
    <property type="entry name" value="GT9_LPS_heptosyltransferase"/>
    <property type="match status" value="1"/>
</dbReference>
<accession>A0ABX0Q0P8</accession>
<dbReference type="InterPro" id="IPR051199">
    <property type="entry name" value="LPS_LOS_Heptosyltrfase"/>
</dbReference>
<keyword evidence="4" id="KW-1185">Reference proteome</keyword>
<keyword evidence="2" id="KW-0808">Transferase</keyword>
<dbReference type="Pfam" id="PF01075">
    <property type="entry name" value="Glyco_transf_9"/>
    <property type="match status" value="1"/>
</dbReference>
<name>A0ABX0Q0P8_9GAMM</name>
<evidence type="ECO:0000313" key="3">
    <source>
        <dbReference type="EMBL" id="NID03267.1"/>
    </source>
</evidence>
<comment type="caution">
    <text evidence="3">The sequence shown here is derived from an EMBL/GenBank/DDBJ whole genome shotgun (WGS) entry which is preliminary data.</text>
</comment>
<organism evidence="3 4">
    <name type="scientific">Luteibacter jiangsuensis</name>
    <dbReference type="NCBI Taxonomy" id="637577"/>
    <lineage>
        <taxon>Bacteria</taxon>
        <taxon>Pseudomonadati</taxon>
        <taxon>Pseudomonadota</taxon>
        <taxon>Gammaproteobacteria</taxon>
        <taxon>Lysobacterales</taxon>
        <taxon>Rhodanobacteraceae</taxon>
        <taxon>Luteibacter</taxon>
    </lineage>
</organism>